<feature type="region of interest" description="Disordered" evidence="1">
    <location>
        <begin position="388"/>
        <end position="418"/>
    </location>
</feature>
<comment type="caution">
    <text evidence="2">The sequence shown here is derived from an EMBL/GenBank/DDBJ whole genome shotgun (WGS) entry which is preliminary data.</text>
</comment>
<name>A0A813IIB0_POLGL</name>
<evidence type="ECO:0000313" key="3">
    <source>
        <dbReference type="Proteomes" id="UP000626109"/>
    </source>
</evidence>
<feature type="compositionally biased region" description="Basic and acidic residues" evidence="1">
    <location>
        <begin position="262"/>
        <end position="277"/>
    </location>
</feature>
<feature type="compositionally biased region" description="Basic and acidic residues" evidence="1">
    <location>
        <begin position="430"/>
        <end position="448"/>
    </location>
</feature>
<dbReference type="Proteomes" id="UP000626109">
    <property type="component" value="Unassembled WGS sequence"/>
</dbReference>
<dbReference type="AlphaFoldDB" id="A0A813IIB0"/>
<protein>
    <submittedName>
        <fullName evidence="2">Uncharacterized protein</fullName>
    </submittedName>
</protein>
<accession>A0A813IIB0</accession>
<sequence length="466" mass="51918">MSLKLGAKNQTQQVLCDRHSCAVLPVAWFSAARSLVQCCLHRLNLRPGGCFPHDDYSTSDAMFSSTCRFEEADETYLPFAQSPEAEAERRRIISSLNIEPSVFCNAFSAPPVFTLSRPSPEVKVANTFIHVESQDPDEFVAHRSASSPPKVFKLISSPKQQQSEAVRPEANQGGVASAEHAGFESPGRSSTQQQQQQQQQQEQQQQNQQQKMQAHQRSQCRPCSFQSAKADSCRLGDDCQLCPSYAQKAKRANNNNNNNNTDHNHSKQPEHNSKTRSDSQQTVIWNTLRFCHLCTYEDFMHKKNAGKHDRRKRLRGEKRQLLAARCSEQQGGESSSPEALQTWATEKPRSLPFAPPGARFLTTWPSAWMSTFAEEVQPQIIAEKVHPQRHLEPRAGSSGYQRTTKGANASRAHGSPQREAAIAAWFAARREGAEAEGGSRGKETRKFQGAEAEGGSSPYFPATTDY</sequence>
<reference evidence="2" key="1">
    <citation type="submission" date="2021-02" db="EMBL/GenBank/DDBJ databases">
        <authorList>
            <person name="Dougan E. K."/>
            <person name="Rhodes N."/>
            <person name="Thang M."/>
            <person name="Chan C."/>
        </authorList>
    </citation>
    <scope>NUCLEOTIDE SEQUENCE</scope>
</reference>
<dbReference type="EMBL" id="CAJNNW010011756">
    <property type="protein sequence ID" value="CAE8653564.1"/>
    <property type="molecule type" value="Genomic_DNA"/>
</dbReference>
<feature type="region of interest" description="Disordered" evidence="1">
    <location>
        <begin position="430"/>
        <end position="466"/>
    </location>
</feature>
<feature type="region of interest" description="Disordered" evidence="1">
    <location>
        <begin position="155"/>
        <end position="213"/>
    </location>
</feature>
<feature type="compositionally biased region" description="Polar residues" evidence="1">
    <location>
        <begin position="398"/>
        <end position="407"/>
    </location>
</feature>
<proteinExistence type="predicted"/>
<organism evidence="2 3">
    <name type="scientific">Polarella glacialis</name>
    <name type="common">Dinoflagellate</name>
    <dbReference type="NCBI Taxonomy" id="89957"/>
    <lineage>
        <taxon>Eukaryota</taxon>
        <taxon>Sar</taxon>
        <taxon>Alveolata</taxon>
        <taxon>Dinophyceae</taxon>
        <taxon>Suessiales</taxon>
        <taxon>Suessiaceae</taxon>
        <taxon>Polarella</taxon>
    </lineage>
</organism>
<feature type="compositionally biased region" description="Low complexity" evidence="1">
    <location>
        <begin position="192"/>
        <end position="213"/>
    </location>
</feature>
<evidence type="ECO:0000256" key="1">
    <source>
        <dbReference type="SAM" id="MobiDB-lite"/>
    </source>
</evidence>
<feature type="region of interest" description="Disordered" evidence="1">
    <location>
        <begin position="250"/>
        <end position="280"/>
    </location>
</feature>
<evidence type="ECO:0000313" key="2">
    <source>
        <dbReference type="EMBL" id="CAE8653564.1"/>
    </source>
</evidence>
<gene>
    <name evidence="2" type="ORF">PGLA2088_LOCUS10470</name>
</gene>